<dbReference type="EMBL" id="CAJVPS010004341">
    <property type="protein sequence ID" value="CAG8602531.1"/>
    <property type="molecule type" value="Genomic_DNA"/>
</dbReference>
<dbReference type="Proteomes" id="UP000789508">
    <property type="component" value="Unassembled WGS sequence"/>
</dbReference>
<evidence type="ECO:0000259" key="1">
    <source>
        <dbReference type="Pfam" id="PF12762"/>
    </source>
</evidence>
<accession>A0A9N9CGG6</accession>
<comment type="caution">
    <text evidence="2">The sequence shown here is derived from an EMBL/GenBank/DDBJ whole genome shotgun (WGS) entry which is preliminary data.</text>
</comment>
<organism evidence="2 3">
    <name type="scientific">Ambispora leptoticha</name>
    <dbReference type="NCBI Taxonomy" id="144679"/>
    <lineage>
        <taxon>Eukaryota</taxon>
        <taxon>Fungi</taxon>
        <taxon>Fungi incertae sedis</taxon>
        <taxon>Mucoromycota</taxon>
        <taxon>Glomeromycotina</taxon>
        <taxon>Glomeromycetes</taxon>
        <taxon>Archaeosporales</taxon>
        <taxon>Ambisporaceae</taxon>
        <taxon>Ambispora</taxon>
    </lineage>
</organism>
<dbReference type="OrthoDB" id="10626615at2759"/>
<dbReference type="AlphaFoldDB" id="A0A9N9CGG6"/>
<reference evidence="2" key="1">
    <citation type="submission" date="2021-06" db="EMBL/GenBank/DDBJ databases">
        <authorList>
            <person name="Kallberg Y."/>
            <person name="Tangrot J."/>
            <person name="Rosling A."/>
        </authorList>
    </citation>
    <scope>NUCLEOTIDE SEQUENCE</scope>
    <source>
        <strain evidence="2">FL130A</strain>
    </source>
</reference>
<evidence type="ECO:0000313" key="3">
    <source>
        <dbReference type="Proteomes" id="UP000789508"/>
    </source>
</evidence>
<protein>
    <submittedName>
        <fullName evidence="2">2816_t:CDS:1</fullName>
    </submittedName>
</protein>
<evidence type="ECO:0000313" key="2">
    <source>
        <dbReference type="EMBL" id="CAG8602531.1"/>
    </source>
</evidence>
<sequence length="170" mass="19619">MFITPKPLTEQDYINCLEQFRWNGKVVSPFDPTSKVYSCANNWYKCKNTGRRFNVRTGTFLKGSISVHQLVKKIKVDIKTTHFIITRLNGASERGLFNIFAEVKKDFKKLTGTVEIDETRATERGKDGRTLAFIVDDTKRKTLEELVRVYIEEKSEINSDENPSYNNLGK</sequence>
<gene>
    <name evidence="2" type="ORF">ALEPTO_LOCUS8210</name>
</gene>
<proteinExistence type="predicted"/>
<feature type="domain" description="ISXO2-like transposase" evidence="1">
    <location>
        <begin position="121"/>
        <end position="169"/>
    </location>
</feature>
<keyword evidence="3" id="KW-1185">Reference proteome</keyword>
<dbReference type="InterPro" id="IPR024445">
    <property type="entry name" value="Tnp_ISXO2-like"/>
</dbReference>
<name>A0A9N9CGG6_9GLOM</name>
<dbReference type="Pfam" id="PF12762">
    <property type="entry name" value="DDE_Tnp_IS1595"/>
    <property type="match status" value="1"/>
</dbReference>